<organism evidence="2 3">
    <name type="scientific">Hypsizygus marmoreus</name>
    <name type="common">White beech mushroom</name>
    <name type="synonym">Agaricus marmoreus</name>
    <dbReference type="NCBI Taxonomy" id="39966"/>
    <lineage>
        <taxon>Eukaryota</taxon>
        <taxon>Fungi</taxon>
        <taxon>Dikarya</taxon>
        <taxon>Basidiomycota</taxon>
        <taxon>Agaricomycotina</taxon>
        <taxon>Agaricomycetes</taxon>
        <taxon>Agaricomycetidae</taxon>
        <taxon>Agaricales</taxon>
        <taxon>Tricholomatineae</taxon>
        <taxon>Lyophyllaceae</taxon>
        <taxon>Hypsizygus</taxon>
    </lineage>
</organism>
<protein>
    <submittedName>
        <fullName evidence="2">Uncharacterized protein</fullName>
    </submittedName>
</protein>
<reference evidence="2" key="1">
    <citation type="submission" date="2018-04" db="EMBL/GenBank/DDBJ databases">
        <title>Whole genome sequencing of Hypsizygus marmoreus.</title>
        <authorList>
            <person name="Choi I.-G."/>
            <person name="Min B."/>
            <person name="Kim J.-G."/>
            <person name="Kim S."/>
            <person name="Oh Y.-L."/>
            <person name="Kong W.-S."/>
            <person name="Park H."/>
            <person name="Jeong J."/>
            <person name="Song E.-S."/>
        </authorList>
    </citation>
    <scope>NUCLEOTIDE SEQUENCE [LARGE SCALE GENOMIC DNA]</scope>
    <source>
        <strain evidence="2">51987-8</strain>
    </source>
</reference>
<evidence type="ECO:0000313" key="2">
    <source>
        <dbReference type="EMBL" id="RDB15837.1"/>
    </source>
</evidence>
<dbReference type="AlphaFoldDB" id="A0A369J5G1"/>
<keyword evidence="1" id="KW-0472">Membrane</keyword>
<feature type="transmembrane region" description="Helical" evidence="1">
    <location>
        <begin position="244"/>
        <end position="270"/>
    </location>
</feature>
<feature type="transmembrane region" description="Helical" evidence="1">
    <location>
        <begin position="194"/>
        <end position="217"/>
    </location>
</feature>
<evidence type="ECO:0000256" key="1">
    <source>
        <dbReference type="SAM" id="Phobius"/>
    </source>
</evidence>
<proteinExistence type="predicted"/>
<feature type="transmembrane region" description="Helical" evidence="1">
    <location>
        <begin position="290"/>
        <end position="315"/>
    </location>
</feature>
<keyword evidence="1" id="KW-0812">Transmembrane</keyword>
<name>A0A369J5G1_HYPMA</name>
<keyword evidence="3" id="KW-1185">Reference proteome</keyword>
<feature type="transmembrane region" description="Helical" evidence="1">
    <location>
        <begin position="169"/>
        <end position="188"/>
    </location>
</feature>
<evidence type="ECO:0000313" key="3">
    <source>
        <dbReference type="Proteomes" id="UP000076154"/>
    </source>
</evidence>
<accession>A0A369J5G1</accession>
<dbReference type="OrthoDB" id="3058010at2759"/>
<dbReference type="EMBL" id="LUEZ02000138">
    <property type="protein sequence ID" value="RDB15837.1"/>
    <property type="molecule type" value="Genomic_DNA"/>
</dbReference>
<dbReference type="InParanoid" id="A0A369J5G1"/>
<keyword evidence="1" id="KW-1133">Transmembrane helix</keyword>
<sequence length="331" mass="36490">MLDHDTSEPCNPQPAGLDLDQVLCLPCQGIDVVHVPHCRDSARDEGTPTSIVTRLSLVVHTITLSVVSFARRVSSLVSSSLPIIIDRLLPYMYLPILLGLPKFYASSASVLIELADEAYEETYSHWVDAVYSDRHSTMSPQLSSPPAHVEELHLACNNFIDDRIGEWRVLTAAAGMLIATLPAIFQIQDALPRSLAFFAICRAVTGLIFGSLFSLYFRKRSFTRTGHFAIVWAKEMHVRRHAPWVILSIPAASTLWAVLFYLVAMFTFLWRTGAADPSISSFPVIQMSVPLATVVRFLLTGAMVVDIGSAISISMGMARFGRARKSGSPLR</sequence>
<comment type="caution">
    <text evidence="2">The sequence shown here is derived from an EMBL/GenBank/DDBJ whole genome shotgun (WGS) entry which is preliminary data.</text>
</comment>
<gene>
    <name evidence="2" type="ORF">Hypma_003731</name>
</gene>
<dbReference type="Proteomes" id="UP000076154">
    <property type="component" value="Unassembled WGS sequence"/>
</dbReference>